<sequence>MFSVKNRLKGKVLFSLLALSSLLCAADLKMATTTSTGDTGLLDVLVPKYKADTGVDLKWVAVGTGNALKLGENCDVSVLFVHSPSSEKTYMEKGFGVERTPVMFNDFVVVGTPDMKAKFAGKSISEVFKIIETEQIKFVSRGDKSGTHDKEKGVWNAALGHVPEKQPWYLEAGQGMIATINIAAEQKGVTLTDRGTYIKYEANHKGNPPLVIVYEGADALKNFYSVIAVNPQRCANTNYKGALQFIEWITTDKIQTEIANFKLLDKQLFYPDFKTRARN</sequence>
<evidence type="ECO:0000313" key="3">
    <source>
        <dbReference type="EMBL" id="AOO66410.1"/>
    </source>
</evidence>
<dbReference type="PANTHER" id="PTHR37945">
    <property type="entry name" value="EXTRACELLULAR TUNGSTATE BINDING PROTEIN"/>
    <property type="match status" value="1"/>
</dbReference>
<feature type="signal peptide" evidence="1">
    <location>
        <begin position="1"/>
        <end position="25"/>
    </location>
</feature>
<dbReference type="InterPro" id="IPR052738">
    <property type="entry name" value="ABC-Tungstate_binding"/>
</dbReference>
<reference evidence="4" key="1">
    <citation type="submission" date="2016-08" db="EMBL/GenBank/DDBJ databases">
        <title>Complete genome sequence of the organohalide-respiring Epsilonproteobacterium Sulfurospirillum halorespirans.</title>
        <authorList>
            <person name="Goris T."/>
            <person name="Zimmermann J."/>
            <person name="Schenz B."/>
            <person name="Lemos M."/>
            <person name="Hackermueller J."/>
            <person name="Diekert G."/>
        </authorList>
    </citation>
    <scope>NUCLEOTIDE SEQUENCE [LARGE SCALE GENOMIC DNA]</scope>
    <source>
        <strain>DSM 13726</strain>
        <strain evidence="4">PCE-M2</strain>
    </source>
</reference>
<dbReference type="PANTHER" id="PTHR37945:SF1">
    <property type="entry name" value="EXTRACELLULAR TUNGSTATE BINDING PROTEIN"/>
    <property type="match status" value="1"/>
</dbReference>
<dbReference type="GO" id="GO:1901238">
    <property type="term" value="F:ABC-type tungstate transporter activity"/>
    <property type="evidence" value="ECO:0007669"/>
    <property type="project" value="InterPro"/>
</dbReference>
<gene>
    <name evidence="3" type="ORF">SHALO_2652</name>
</gene>
<dbReference type="RefSeq" id="WP_069478946.1">
    <property type="nucleotide sequence ID" value="NZ_CP017111.1"/>
</dbReference>
<dbReference type="KEGG" id="shal:SHALO_2652"/>
<dbReference type="InterPro" id="IPR053775">
    <property type="entry name" value="TupA"/>
</dbReference>
<organism evidence="3 4">
    <name type="scientific">Sulfurospirillum halorespirans DSM 13726</name>
    <dbReference type="NCBI Taxonomy" id="1193502"/>
    <lineage>
        <taxon>Bacteria</taxon>
        <taxon>Pseudomonadati</taxon>
        <taxon>Campylobacterota</taxon>
        <taxon>Epsilonproteobacteria</taxon>
        <taxon>Campylobacterales</taxon>
        <taxon>Sulfurospirillaceae</taxon>
        <taxon>Sulfurospirillum</taxon>
    </lineage>
</organism>
<feature type="chain" id="PRO_5009099530" evidence="1">
    <location>
        <begin position="26"/>
        <end position="279"/>
    </location>
</feature>
<evidence type="ECO:0000313" key="4">
    <source>
        <dbReference type="Proteomes" id="UP000094609"/>
    </source>
</evidence>
<accession>A0A1D7TN61</accession>
<dbReference type="AlphaFoldDB" id="A0A1D7TN61"/>
<keyword evidence="1" id="KW-0732">Signal</keyword>
<dbReference type="Proteomes" id="UP000094609">
    <property type="component" value="Chromosome"/>
</dbReference>
<dbReference type="Gene3D" id="3.40.190.10">
    <property type="entry name" value="Periplasmic binding protein-like II"/>
    <property type="match status" value="2"/>
</dbReference>
<name>A0A1D7TN61_9BACT</name>
<dbReference type="NCBIfam" id="NF041772">
    <property type="entry name" value="tung_bind_TupA"/>
    <property type="match status" value="1"/>
</dbReference>
<evidence type="ECO:0000259" key="2">
    <source>
        <dbReference type="Pfam" id="PF12849"/>
    </source>
</evidence>
<protein>
    <submittedName>
        <fullName evidence="3">ABC-type tungstate transport system, periplasmic binding protein</fullName>
    </submittedName>
</protein>
<dbReference type="InterPro" id="IPR024370">
    <property type="entry name" value="PBP_domain"/>
</dbReference>
<feature type="domain" description="PBP" evidence="2">
    <location>
        <begin position="30"/>
        <end position="252"/>
    </location>
</feature>
<dbReference type="Pfam" id="PF12849">
    <property type="entry name" value="PBP_like_2"/>
    <property type="match status" value="1"/>
</dbReference>
<proteinExistence type="predicted"/>
<dbReference type="STRING" id="1193502.SHALO_2652"/>
<dbReference type="PATRIC" id="fig|1193502.14.peg.2684"/>
<evidence type="ECO:0000256" key="1">
    <source>
        <dbReference type="SAM" id="SignalP"/>
    </source>
</evidence>
<dbReference type="SUPFAM" id="SSF53850">
    <property type="entry name" value="Periplasmic binding protein-like II"/>
    <property type="match status" value="1"/>
</dbReference>
<dbReference type="EMBL" id="CP017111">
    <property type="protein sequence ID" value="AOO66410.1"/>
    <property type="molecule type" value="Genomic_DNA"/>
</dbReference>
<keyword evidence="4" id="KW-1185">Reference proteome</keyword>